<organism evidence="11 12">
    <name type="scientific">Larinioides sclopetarius</name>
    <dbReference type="NCBI Taxonomy" id="280406"/>
    <lineage>
        <taxon>Eukaryota</taxon>
        <taxon>Metazoa</taxon>
        <taxon>Ecdysozoa</taxon>
        <taxon>Arthropoda</taxon>
        <taxon>Chelicerata</taxon>
        <taxon>Arachnida</taxon>
        <taxon>Araneae</taxon>
        <taxon>Araneomorphae</taxon>
        <taxon>Entelegynae</taxon>
        <taxon>Araneoidea</taxon>
        <taxon>Araneidae</taxon>
        <taxon>Larinioides</taxon>
    </lineage>
</organism>
<protein>
    <recommendedName>
        <fullName evidence="13">Cytochrome P450</fullName>
    </recommendedName>
</protein>
<dbReference type="PRINTS" id="PR00385">
    <property type="entry name" value="P450"/>
</dbReference>
<dbReference type="InterPro" id="IPR001128">
    <property type="entry name" value="Cyt_P450"/>
</dbReference>
<sequence>MMIFSVIFGSPLQLSGAHIIWSVFAFFLIFVIAGICTSVLKYAIWRRKISQNIPSVKLKTRFSSLLGFMRELSLTKKGRNGQTILAFAHQLLLKHAKLLEQEKLYCEWLFFYPVIVLSKAEAVEVLYGGTKSIEIPFFFTDFRISFLETASVLETICGVDVRAQKSEKKTVPFVNSINRAFRLFVRRILNPLLWPDFLFYASETGREVKKCSQVAKGFIRDLMEKEKQKILEPSQDSEMKGMSLLKLLLNRYYSSEAMGEEEIIDHLMMFMIAGQDTTKIALIWILYMLGLHADIRAKVHEELDLIFGEDYERHATVEDMKNLKYLERVIKETLRLYPPLPVLARYLNEDTTTCGYQIPKGTTCVVFPLVLHRDEKVFLNPEKFDPDRFLPENSASRHPYAYIPFGAAPRNCIGQKLAFMELLIVTPTILRRYTVESLDPRDQVLPVLTFALSSSKPIRIRIRKRHTKKN</sequence>
<gene>
    <name evidence="11" type="ORF">LARSCL_LOCUS5816</name>
</gene>
<dbReference type="InterPro" id="IPR036396">
    <property type="entry name" value="Cyt_P450_sf"/>
</dbReference>
<keyword evidence="7" id="KW-0560">Oxidoreductase</keyword>
<dbReference type="Proteomes" id="UP001497382">
    <property type="component" value="Unassembled WGS sequence"/>
</dbReference>
<dbReference type="GO" id="GO:0020037">
    <property type="term" value="F:heme binding"/>
    <property type="evidence" value="ECO:0007669"/>
    <property type="project" value="InterPro"/>
</dbReference>
<keyword evidence="12" id="KW-1185">Reference proteome</keyword>
<evidence type="ECO:0008006" key="13">
    <source>
        <dbReference type="Google" id="ProtNLM"/>
    </source>
</evidence>
<dbReference type="EMBL" id="CAXIEN010000054">
    <property type="protein sequence ID" value="CAL1271439.1"/>
    <property type="molecule type" value="Genomic_DNA"/>
</dbReference>
<keyword evidence="7" id="KW-0503">Monooxygenase</keyword>
<feature type="binding site" description="axial binding residue" evidence="9">
    <location>
        <position position="412"/>
    </location>
    <ligand>
        <name>heme</name>
        <dbReference type="ChEBI" id="CHEBI:30413"/>
    </ligand>
    <ligandPart>
        <name>Fe</name>
        <dbReference type="ChEBI" id="CHEBI:18248"/>
    </ligandPart>
</feature>
<evidence type="ECO:0000256" key="7">
    <source>
        <dbReference type="ARBA" id="ARBA00023033"/>
    </source>
</evidence>
<dbReference type="AlphaFoldDB" id="A0AAV1ZIN2"/>
<evidence type="ECO:0000313" key="12">
    <source>
        <dbReference type="Proteomes" id="UP001497382"/>
    </source>
</evidence>
<evidence type="ECO:0000256" key="10">
    <source>
        <dbReference type="SAM" id="Phobius"/>
    </source>
</evidence>
<keyword evidence="6 9" id="KW-0408">Iron</keyword>
<evidence type="ECO:0000256" key="1">
    <source>
        <dbReference type="ARBA" id="ARBA00001971"/>
    </source>
</evidence>
<dbReference type="SUPFAM" id="SSF48264">
    <property type="entry name" value="Cytochrome P450"/>
    <property type="match status" value="1"/>
</dbReference>
<feature type="transmembrane region" description="Helical" evidence="10">
    <location>
        <begin position="20"/>
        <end position="44"/>
    </location>
</feature>
<evidence type="ECO:0000256" key="6">
    <source>
        <dbReference type="ARBA" id="ARBA00023004"/>
    </source>
</evidence>
<comment type="subcellular location">
    <subcellularLocation>
        <location evidence="2">Endoplasmic reticulum membrane</location>
    </subcellularLocation>
</comment>
<keyword evidence="5" id="KW-0256">Endoplasmic reticulum</keyword>
<accession>A0AAV1ZIN2</accession>
<comment type="cofactor">
    <cofactor evidence="1 9">
        <name>heme</name>
        <dbReference type="ChEBI" id="CHEBI:30413"/>
    </cofactor>
</comment>
<dbReference type="GO" id="GO:0004497">
    <property type="term" value="F:monooxygenase activity"/>
    <property type="evidence" value="ECO:0007669"/>
    <property type="project" value="UniProtKB-KW"/>
</dbReference>
<comment type="caution">
    <text evidence="11">The sequence shown here is derived from an EMBL/GenBank/DDBJ whole genome shotgun (WGS) entry which is preliminary data.</text>
</comment>
<keyword evidence="4 9" id="KW-0349">Heme</keyword>
<comment type="similarity">
    <text evidence="3">Belongs to the cytochrome P450 family.</text>
</comment>
<reference evidence="11 12" key="1">
    <citation type="submission" date="2024-04" db="EMBL/GenBank/DDBJ databases">
        <authorList>
            <person name="Rising A."/>
            <person name="Reimegard J."/>
            <person name="Sonavane S."/>
            <person name="Akerstrom W."/>
            <person name="Nylinder S."/>
            <person name="Hedman E."/>
            <person name="Kallberg Y."/>
        </authorList>
    </citation>
    <scope>NUCLEOTIDE SEQUENCE [LARGE SCALE GENOMIC DNA]</scope>
</reference>
<evidence type="ECO:0000256" key="8">
    <source>
        <dbReference type="ARBA" id="ARBA00023136"/>
    </source>
</evidence>
<proteinExistence type="inferred from homology"/>
<evidence type="ECO:0000256" key="5">
    <source>
        <dbReference type="ARBA" id="ARBA00022824"/>
    </source>
</evidence>
<evidence type="ECO:0000256" key="2">
    <source>
        <dbReference type="ARBA" id="ARBA00004586"/>
    </source>
</evidence>
<evidence type="ECO:0000313" key="11">
    <source>
        <dbReference type="EMBL" id="CAL1271439.1"/>
    </source>
</evidence>
<dbReference type="Pfam" id="PF00067">
    <property type="entry name" value="p450"/>
    <property type="match status" value="1"/>
</dbReference>
<dbReference type="GO" id="GO:0005789">
    <property type="term" value="C:endoplasmic reticulum membrane"/>
    <property type="evidence" value="ECO:0007669"/>
    <property type="project" value="UniProtKB-SubCell"/>
</dbReference>
<dbReference type="GO" id="GO:0005506">
    <property type="term" value="F:iron ion binding"/>
    <property type="evidence" value="ECO:0007669"/>
    <property type="project" value="InterPro"/>
</dbReference>
<name>A0AAV1ZIN2_9ARAC</name>
<evidence type="ECO:0000256" key="9">
    <source>
        <dbReference type="PIRSR" id="PIRSR602401-1"/>
    </source>
</evidence>
<keyword evidence="10" id="KW-1133">Transmembrane helix</keyword>
<dbReference type="PANTHER" id="PTHR24291:SF189">
    <property type="entry name" value="CYTOCHROME P450 4C3-RELATED"/>
    <property type="match status" value="1"/>
</dbReference>
<evidence type="ECO:0000256" key="4">
    <source>
        <dbReference type="ARBA" id="ARBA00022617"/>
    </source>
</evidence>
<dbReference type="InterPro" id="IPR050196">
    <property type="entry name" value="Cytochrome_P450_Monoox"/>
</dbReference>
<dbReference type="PANTHER" id="PTHR24291">
    <property type="entry name" value="CYTOCHROME P450 FAMILY 4"/>
    <property type="match status" value="1"/>
</dbReference>
<dbReference type="InterPro" id="IPR002401">
    <property type="entry name" value="Cyt_P450_E_grp-I"/>
</dbReference>
<keyword evidence="9" id="KW-0479">Metal-binding</keyword>
<evidence type="ECO:0000256" key="3">
    <source>
        <dbReference type="ARBA" id="ARBA00010617"/>
    </source>
</evidence>
<dbReference type="GO" id="GO:0016705">
    <property type="term" value="F:oxidoreductase activity, acting on paired donors, with incorporation or reduction of molecular oxygen"/>
    <property type="evidence" value="ECO:0007669"/>
    <property type="project" value="InterPro"/>
</dbReference>
<dbReference type="PRINTS" id="PR00463">
    <property type="entry name" value="EP450I"/>
</dbReference>
<dbReference type="Gene3D" id="1.10.630.10">
    <property type="entry name" value="Cytochrome P450"/>
    <property type="match status" value="1"/>
</dbReference>
<keyword evidence="8 10" id="KW-0472">Membrane</keyword>
<keyword evidence="10" id="KW-0812">Transmembrane</keyword>